<comment type="caution">
    <text evidence="3">The sequence shown here is derived from an EMBL/GenBank/DDBJ whole genome shotgun (WGS) entry which is preliminary data.</text>
</comment>
<dbReference type="InterPro" id="IPR002347">
    <property type="entry name" value="SDR_fam"/>
</dbReference>
<dbReference type="PANTHER" id="PTHR42879:SF2">
    <property type="entry name" value="3-OXOACYL-[ACYL-CARRIER-PROTEIN] REDUCTASE FABG"/>
    <property type="match status" value="1"/>
</dbReference>
<dbReference type="InterPro" id="IPR036291">
    <property type="entry name" value="NAD(P)-bd_dom_sf"/>
</dbReference>
<dbReference type="PRINTS" id="PR00080">
    <property type="entry name" value="SDRFAMILY"/>
</dbReference>
<sequence>MTQSTNSHSGQLEAPELTADDVLQVPDPHFTDENVAIVTGAASGIGRATALVLAANGLTTVATDVDEDGLSDTVEKSEALDVDGEVVQATADLTDDGALEALVDVAAEEGQIRFLANIAGLQHISPIDEFPMDMWDTMYQVMLRAPMYLSKLTLPHIKDSDDGHGVIGNMASVHGHYVTQDKAAYNTMKFGLRGLTQSIAAESDGNFRSFSVSTGYVKTQLVLDQIADTAESRGISEQEVVEDVMLGQARLKEMMEPVEVGNLFALGFSNHARHLNGGDLLWDGGYVHTYE</sequence>
<dbReference type="RefSeq" id="WP_247372878.1">
    <property type="nucleotide sequence ID" value="NZ_JALLGV010000001.1"/>
</dbReference>
<dbReference type="Pfam" id="PF00106">
    <property type="entry name" value="adh_short"/>
    <property type="match status" value="1"/>
</dbReference>
<dbReference type="EMBL" id="JBHUDJ010000003">
    <property type="protein sequence ID" value="MFD1587586.1"/>
    <property type="molecule type" value="Genomic_DNA"/>
</dbReference>
<proteinExistence type="inferred from homology"/>
<reference evidence="3 4" key="1">
    <citation type="journal article" date="2019" name="Int. J. Syst. Evol. Microbiol.">
        <title>The Global Catalogue of Microorganisms (GCM) 10K type strain sequencing project: providing services to taxonomists for standard genome sequencing and annotation.</title>
        <authorList>
            <consortium name="The Broad Institute Genomics Platform"/>
            <consortium name="The Broad Institute Genome Sequencing Center for Infectious Disease"/>
            <person name="Wu L."/>
            <person name="Ma J."/>
        </authorList>
    </citation>
    <scope>NUCLEOTIDE SEQUENCE [LARGE SCALE GENOMIC DNA]</scope>
    <source>
        <strain evidence="3 4">CGMCC 1.12125</strain>
    </source>
</reference>
<dbReference type="AlphaFoldDB" id="A0ABD6CC25"/>
<dbReference type="PRINTS" id="PR00081">
    <property type="entry name" value="GDHRDH"/>
</dbReference>
<accession>A0ABD6CC25</accession>
<keyword evidence="4" id="KW-1185">Reference proteome</keyword>
<evidence type="ECO:0000313" key="4">
    <source>
        <dbReference type="Proteomes" id="UP001597119"/>
    </source>
</evidence>
<dbReference type="PANTHER" id="PTHR42879">
    <property type="entry name" value="3-OXOACYL-(ACYL-CARRIER-PROTEIN) REDUCTASE"/>
    <property type="match status" value="1"/>
</dbReference>
<protein>
    <submittedName>
        <fullName evidence="3">SDR family oxidoreductase</fullName>
    </submittedName>
</protein>
<gene>
    <name evidence="3" type="ORF">ACFR9U_11365</name>
</gene>
<dbReference type="Gene3D" id="3.40.50.720">
    <property type="entry name" value="NAD(P)-binding Rossmann-like Domain"/>
    <property type="match status" value="1"/>
</dbReference>
<evidence type="ECO:0000256" key="1">
    <source>
        <dbReference type="ARBA" id="ARBA00006484"/>
    </source>
</evidence>
<organism evidence="3 4">
    <name type="scientific">Halorientalis brevis</name>
    <dbReference type="NCBI Taxonomy" id="1126241"/>
    <lineage>
        <taxon>Archaea</taxon>
        <taxon>Methanobacteriati</taxon>
        <taxon>Methanobacteriota</taxon>
        <taxon>Stenosarchaea group</taxon>
        <taxon>Halobacteria</taxon>
        <taxon>Halobacteriales</taxon>
        <taxon>Haloarculaceae</taxon>
        <taxon>Halorientalis</taxon>
    </lineage>
</organism>
<name>A0ABD6CC25_9EURY</name>
<comment type="similarity">
    <text evidence="1 2">Belongs to the short-chain dehydrogenases/reductases (SDR) family.</text>
</comment>
<dbReference type="SUPFAM" id="SSF51735">
    <property type="entry name" value="NAD(P)-binding Rossmann-fold domains"/>
    <property type="match status" value="1"/>
</dbReference>
<dbReference type="InterPro" id="IPR050259">
    <property type="entry name" value="SDR"/>
</dbReference>
<dbReference type="Proteomes" id="UP001597119">
    <property type="component" value="Unassembled WGS sequence"/>
</dbReference>
<evidence type="ECO:0000313" key="3">
    <source>
        <dbReference type="EMBL" id="MFD1587586.1"/>
    </source>
</evidence>
<evidence type="ECO:0000256" key="2">
    <source>
        <dbReference type="RuleBase" id="RU000363"/>
    </source>
</evidence>